<gene>
    <name evidence="2" type="ORF">DARMORV10_A03P10490.1</name>
</gene>
<dbReference type="EMBL" id="HG994357">
    <property type="protein sequence ID" value="CAF2120678.1"/>
    <property type="molecule type" value="Genomic_DNA"/>
</dbReference>
<evidence type="ECO:0000259" key="1">
    <source>
        <dbReference type="Pfam" id="PF11955"/>
    </source>
</evidence>
<organism evidence="2">
    <name type="scientific">Brassica napus</name>
    <name type="common">Rape</name>
    <dbReference type="NCBI Taxonomy" id="3708"/>
    <lineage>
        <taxon>Eukaryota</taxon>
        <taxon>Viridiplantae</taxon>
        <taxon>Streptophyta</taxon>
        <taxon>Embryophyta</taxon>
        <taxon>Tracheophyta</taxon>
        <taxon>Spermatophyta</taxon>
        <taxon>Magnoliopsida</taxon>
        <taxon>eudicotyledons</taxon>
        <taxon>Gunneridae</taxon>
        <taxon>Pentapetalae</taxon>
        <taxon>rosids</taxon>
        <taxon>malvids</taxon>
        <taxon>Brassicales</taxon>
        <taxon>Brassicaceae</taxon>
        <taxon>Brassiceae</taxon>
        <taxon>Brassica</taxon>
    </lineage>
</organism>
<dbReference type="Proteomes" id="UP001295469">
    <property type="component" value="Chromosome A03"/>
</dbReference>
<feature type="domain" description="PORR" evidence="1">
    <location>
        <begin position="4"/>
        <end position="49"/>
    </location>
</feature>
<dbReference type="PANTHER" id="PTHR31476:SF8">
    <property type="entry name" value="EXPRESSED PROTEIN"/>
    <property type="match status" value="1"/>
</dbReference>
<protein>
    <submittedName>
        <fullName evidence="2">(rape) hypothetical protein</fullName>
    </submittedName>
</protein>
<dbReference type="Pfam" id="PF11955">
    <property type="entry name" value="PORR"/>
    <property type="match status" value="1"/>
</dbReference>
<dbReference type="Gramene" id="CDX88820">
    <property type="protein sequence ID" value="CDX88820"/>
    <property type="gene ID" value="GSBRNA2T00148893001"/>
</dbReference>
<dbReference type="InterPro" id="IPR021099">
    <property type="entry name" value="PORR_domain"/>
</dbReference>
<sequence>MHVDSKEFDKRAVAVMHELLIFTLENRLATTDHLTHFRREFVMPQKLMRGRTRDIPSYCDTLEMDEGELLGSGSGDEGLRVGFEKNDDYMIR</sequence>
<reference evidence="2" key="1">
    <citation type="submission" date="2021-01" db="EMBL/GenBank/DDBJ databases">
        <authorList>
            <consortium name="Genoscope - CEA"/>
            <person name="William W."/>
        </authorList>
    </citation>
    <scope>NUCLEOTIDE SEQUENCE</scope>
</reference>
<name>A0A816V245_BRANA</name>
<dbReference type="PANTHER" id="PTHR31476">
    <property type="entry name" value="PROTEIN WHAT'S THIS FACTOR 1 HOMOLOG, CHLOROPLASTIC"/>
    <property type="match status" value="1"/>
</dbReference>
<dbReference type="InterPro" id="IPR045040">
    <property type="entry name" value="PORR_fam"/>
</dbReference>
<dbReference type="AlphaFoldDB" id="A0A816V245"/>
<accession>A0A816V245</accession>
<dbReference type="GO" id="GO:0003723">
    <property type="term" value="F:RNA binding"/>
    <property type="evidence" value="ECO:0007669"/>
    <property type="project" value="InterPro"/>
</dbReference>
<proteinExistence type="predicted"/>
<evidence type="ECO:0000313" key="2">
    <source>
        <dbReference type="EMBL" id="CAF2120678.1"/>
    </source>
</evidence>